<dbReference type="Proteomes" id="UP000294919">
    <property type="component" value="Unassembled WGS sequence"/>
</dbReference>
<dbReference type="PROSITE" id="PS51257">
    <property type="entry name" value="PROKAR_LIPOPROTEIN"/>
    <property type="match status" value="1"/>
</dbReference>
<dbReference type="PANTHER" id="PTHR30006">
    <property type="entry name" value="THIAMINE-BINDING PERIPLASMIC PROTEIN-RELATED"/>
    <property type="match status" value="1"/>
</dbReference>
<feature type="chain" id="PRO_5039326995" evidence="2">
    <location>
        <begin position="23"/>
        <end position="366"/>
    </location>
</feature>
<dbReference type="CDD" id="cd13544">
    <property type="entry name" value="PBP2_Fbp_like_1"/>
    <property type="match status" value="1"/>
</dbReference>
<sequence>MKKIIAGLIAVLMIFSFSGCKKQEVNSTNTDSEEMVQNKTIENDLGWSSSHYDVQKMKDVTLNMYGVTDTIRLVLDQFQEDTGIKVENLTMKNGEILQRLKNEKDSGVNIADIWFTGGADTFINAAQSDLLVAYQAPEANALEEIMKDKNGYWHGTSLTLVNWVVNKQLIEEKGLKMPETWEDLLQEELKGEVSMPNPASSGTAYNVVSAILQTKGNEEGWKYLEKLIEQVPFFTARGSDPARMVVNGEAIVGINASNGDRELEKNNAHIQLIYPKDGTGWWPQPVAIVKGTNNLEASKVFVDWILSKRGMETLAKVRNAAVARTDVEVPKGIVDISDIKLFMTDFQANAQKREEILAEWEKHVAK</sequence>
<organism evidence="3 4">
    <name type="scientific">Marinisporobacter balticus</name>
    <dbReference type="NCBI Taxonomy" id="2018667"/>
    <lineage>
        <taxon>Bacteria</taxon>
        <taxon>Bacillati</taxon>
        <taxon>Bacillota</taxon>
        <taxon>Clostridia</taxon>
        <taxon>Peptostreptococcales</taxon>
        <taxon>Thermotaleaceae</taxon>
        <taxon>Marinisporobacter</taxon>
    </lineage>
</organism>
<evidence type="ECO:0000256" key="1">
    <source>
        <dbReference type="ARBA" id="ARBA00022729"/>
    </source>
</evidence>
<dbReference type="AlphaFoldDB" id="A0A4R2KSV8"/>
<accession>A0A4R2KSV8</accession>
<gene>
    <name evidence="3" type="ORF">EV214_10720</name>
</gene>
<dbReference type="PIRSF" id="PIRSF002825">
    <property type="entry name" value="CfbpA"/>
    <property type="match status" value="1"/>
</dbReference>
<dbReference type="GO" id="GO:0015888">
    <property type="term" value="P:thiamine transport"/>
    <property type="evidence" value="ECO:0007669"/>
    <property type="project" value="TreeGrafter"/>
</dbReference>
<dbReference type="GO" id="GO:0030975">
    <property type="term" value="F:thiamine binding"/>
    <property type="evidence" value="ECO:0007669"/>
    <property type="project" value="TreeGrafter"/>
</dbReference>
<dbReference type="SUPFAM" id="SSF53850">
    <property type="entry name" value="Periplasmic binding protein-like II"/>
    <property type="match status" value="1"/>
</dbReference>
<dbReference type="InterPro" id="IPR026045">
    <property type="entry name" value="Ferric-bd"/>
</dbReference>
<dbReference type="GO" id="GO:0030976">
    <property type="term" value="F:thiamine pyrophosphate binding"/>
    <property type="evidence" value="ECO:0007669"/>
    <property type="project" value="TreeGrafter"/>
</dbReference>
<dbReference type="RefSeq" id="WP_132244125.1">
    <property type="nucleotide sequence ID" value="NZ_SLWV01000007.1"/>
</dbReference>
<protein>
    <submittedName>
        <fullName evidence="3">Iron(III) transport system substrate-binding protein</fullName>
    </submittedName>
</protein>
<dbReference type="PANTHER" id="PTHR30006:SF2">
    <property type="entry name" value="ABC TRANSPORTER SUBSTRATE-BINDING PROTEIN"/>
    <property type="match status" value="1"/>
</dbReference>
<name>A0A4R2KSV8_9FIRM</name>
<keyword evidence="4" id="KW-1185">Reference proteome</keyword>
<dbReference type="GO" id="GO:0030288">
    <property type="term" value="C:outer membrane-bounded periplasmic space"/>
    <property type="evidence" value="ECO:0007669"/>
    <property type="project" value="TreeGrafter"/>
</dbReference>
<keyword evidence="1 2" id="KW-0732">Signal</keyword>
<dbReference type="OrthoDB" id="179400at2"/>
<dbReference type="Gene3D" id="3.40.190.10">
    <property type="entry name" value="Periplasmic binding protein-like II"/>
    <property type="match status" value="2"/>
</dbReference>
<dbReference type="Pfam" id="PF13343">
    <property type="entry name" value="SBP_bac_6"/>
    <property type="match status" value="1"/>
</dbReference>
<proteinExistence type="predicted"/>
<evidence type="ECO:0000313" key="4">
    <source>
        <dbReference type="Proteomes" id="UP000294919"/>
    </source>
</evidence>
<evidence type="ECO:0000313" key="3">
    <source>
        <dbReference type="EMBL" id="TCO76864.1"/>
    </source>
</evidence>
<comment type="caution">
    <text evidence="3">The sequence shown here is derived from an EMBL/GenBank/DDBJ whole genome shotgun (WGS) entry which is preliminary data.</text>
</comment>
<dbReference type="EMBL" id="SLWV01000007">
    <property type="protein sequence ID" value="TCO76864.1"/>
    <property type="molecule type" value="Genomic_DNA"/>
</dbReference>
<feature type="signal peptide" evidence="2">
    <location>
        <begin position="1"/>
        <end position="22"/>
    </location>
</feature>
<evidence type="ECO:0000256" key="2">
    <source>
        <dbReference type="SAM" id="SignalP"/>
    </source>
</evidence>
<reference evidence="3 4" key="1">
    <citation type="submission" date="2019-03" db="EMBL/GenBank/DDBJ databases">
        <title>Genomic Encyclopedia of Type Strains, Phase IV (KMG-IV): sequencing the most valuable type-strain genomes for metagenomic binning, comparative biology and taxonomic classification.</title>
        <authorList>
            <person name="Goeker M."/>
        </authorList>
    </citation>
    <scope>NUCLEOTIDE SEQUENCE [LARGE SCALE GENOMIC DNA]</scope>
    <source>
        <strain evidence="3 4">DSM 102940</strain>
    </source>
</reference>